<dbReference type="InterPro" id="IPR025049">
    <property type="entry name" value="Mfa-like_1"/>
</dbReference>
<dbReference type="STRING" id="879243.Poras_0827"/>
<accession>F4KK46</accession>
<dbReference type="Gene3D" id="2.60.40.2620">
    <property type="entry name" value="Fimbrillin-like"/>
    <property type="match status" value="1"/>
</dbReference>
<evidence type="ECO:0000313" key="3">
    <source>
        <dbReference type="Proteomes" id="UP000006545"/>
    </source>
</evidence>
<dbReference type="RefSeq" id="WP_013760278.1">
    <property type="nucleotide sequence ID" value="NC_015501.1"/>
</dbReference>
<name>F4KK46_PORAD</name>
<dbReference type="KEGG" id="pah:Poras_0827"/>
<dbReference type="Pfam" id="PF13149">
    <property type="entry name" value="Mfa_like_1"/>
    <property type="match status" value="1"/>
</dbReference>
<evidence type="ECO:0000313" key="2">
    <source>
        <dbReference type="EMBL" id="AEE12771.1"/>
    </source>
</evidence>
<keyword evidence="3" id="KW-1185">Reference proteome</keyword>
<feature type="signal peptide" evidence="1">
    <location>
        <begin position="1"/>
        <end position="17"/>
    </location>
</feature>
<evidence type="ECO:0000256" key="1">
    <source>
        <dbReference type="SAM" id="SignalP"/>
    </source>
</evidence>
<dbReference type="InterPro" id="IPR042278">
    <property type="entry name" value="Mfa-like_1_N"/>
</dbReference>
<dbReference type="Proteomes" id="UP000006545">
    <property type="component" value="Chromosome"/>
</dbReference>
<dbReference type="CDD" id="cd13121">
    <property type="entry name" value="BF2867_like_C"/>
    <property type="match status" value="1"/>
</dbReference>
<dbReference type="HOGENOM" id="CLU_768668_0_0_10"/>
<evidence type="ECO:0008006" key="4">
    <source>
        <dbReference type="Google" id="ProtNLM"/>
    </source>
</evidence>
<dbReference type="CDD" id="cd13120">
    <property type="entry name" value="BF2867_like_N"/>
    <property type="match status" value="1"/>
</dbReference>
<dbReference type="PROSITE" id="PS51257">
    <property type="entry name" value="PROKAR_LIPOPROTEIN"/>
    <property type="match status" value="1"/>
</dbReference>
<protein>
    <recommendedName>
        <fullName evidence="4">Fimbrillin family protein</fullName>
    </recommendedName>
</protein>
<keyword evidence="1" id="KW-0732">Signal</keyword>
<dbReference type="EMBL" id="CP002689">
    <property type="protein sequence ID" value="AEE12771.1"/>
    <property type="molecule type" value="Genomic_DNA"/>
</dbReference>
<organism evidence="2 3">
    <name type="scientific">Porphyromonas asaccharolytica (strain ATCC 25260 / DSM 20707 / BCRC 10618 / CCUG 7834 / JCM 6326 / LMG 13178 / VPI 4198 / B440)</name>
    <name type="common">Bacteroides asaccharolyticus</name>
    <dbReference type="NCBI Taxonomy" id="879243"/>
    <lineage>
        <taxon>Bacteria</taxon>
        <taxon>Pseudomonadati</taxon>
        <taxon>Bacteroidota</taxon>
        <taxon>Bacteroidia</taxon>
        <taxon>Bacteroidales</taxon>
        <taxon>Porphyromonadaceae</taxon>
        <taxon>Porphyromonas</taxon>
    </lineage>
</organism>
<feature type="chain" id="PRO_5003315709" description="Fimbrillin family protein" evidence="1">
    <location>
        <begin position="18"/>
        <end position="359"/>
    </location>
</feature>
<sequence length="359" mass="38600">MKKQMMLVALIATMLIAAGCSKQETIRTQQEDQIGFNVLSDGALRGTAVTTANLTTKAPNFKVWAYLNATPATEYVKGVEISYQGTSWEYTNAADLAYWPSESLDFYAINPANNGAVTPGITASAKTLTYTVPDNGGASNAKQIDLMYAVDKNRSKITRVPLYFKHALSQIVFKGQTISNTLEVEVEKITIANVKGAGTFTLPTVTTAAGSTAGTWTLSGEADQKYTNATNTTVVKDATAQELSPADGAYLILPQTATKWTTTPTTAVTIATADTNHECYLALSVKIKQSGVYLVGDATSYGTVYVPFGGEDWAPSKKYIYTLKFGGGYDQDGKPILQPILYDCTVEDWTDVSGDIELI</sequence>
<reference evidence="3" key="1">
    <citation type="submission" date="2011-04" db="EMBL/GenBank/DDBJ databases">
        <title>The complete genome of Porphyromonas asaccharolytica DSM 20707.</title>
        <authorList>
            <person name="Lucas S."/>
            <person name="Han J."/>
            <person name="Lapidus A."/>
            <person name="Bruce D."/>
            <person name="Goodwin L."/>
            <person name="Pitluck S."/>
            <person name="Peters L."/>
            <person name="Kyrpides N."/>
            <person name="Mavromatis K."/>
            <person name="Ivanova N."/>
            <person name="Ovchinnikova G."/>
            <person name="Pagani I."/>
            <person name="Lu M."/>
            <person name="Detter J.C."/>
            <person name="Tapia R."/>
            <person name="Han C."/>
            <person name="Land M."/>
            <person name="Hauser L."/>
            <person name="Markowitz V."/>
            <person name="Cheng J.-F."/>
            <person name="Hugenholtz P."/>
            <person name="Woyke T."/>
            <person name="Wu D."/>
            <person name="Gronow S."/>
            <person name="Wellnitz S."/>
            <person name="Brambilla E."/>
            <person name="Klenk H.-P."/>
            <person name="Eisen J.A."/>
        </authorList>
    </citation>
    <scope>NUCLEOTIDE SEQUENCE [LARGE SCALE GENOMIC DNA]</scope>
    <source>
        <strain evidence="3">ATCC 25260 / DSM 20707 / VPI 4198</strain>
    </source>
</reference>
<dbReference type="AlphaFoldDB" id="F4KK46"/>
<gene>
    <name evidence="2" type="ordered locus">Poras_0827</name>
</gene>
<dbReference type="eggNOG" id="ENOG502ZAMV">
    <property type="taxonomic scope" value="Bacteria"/>
</dbReference>
<proteinExistence type="predicted"/>
<dbReference type="OrthoDB" id="1100738at2"/>